<organism evidence="2 3">
    <name type="scientific">Parachitinimonas caeni</name>
    <dbReference type="NCBI Taxonomy" id="3031301"/>
    <lineage>
        <taxon>Bacteria</taxon>
        <taxon>Pseudomonadati</taxon>
        <taxon>Pseudomonadota</taxon>
        <taxon>Betaproteobacteria</taxon>
        <taxon>Neisseriales</taxon>
        <taxon>Chitinibacteraceae</taxon>
        <taxon>Parachitinimonas</taxon>
    </lineage>
</organism>
<keyword evidence="3" id="KW-1185">Reference proteome</keyword>
<protein>
    <submittedName>
        <fullName evidence="2">Uncharacterized protein</fullName>
    </submittedName>
</protein>
<evidence type="ECO:0000313" key="3">
    <source>
        <dbReference type="Proteomes" id="UP001172778"/>
    </source>
</evidence>
<dbReference type="RefSeq" id="WP_284101765.1">
    <property type="nucleotide sequence ID" value="NZ_JARRAF010000019.1"/>
</dbReference>
<proteinExistence type="predicted"/>
<feature type="compositionally biased region" description="Polar residues" evidence="1">
    <location>
        <begin position="103"/>
        <end position="112"/>
    </location>
</feature>
<feature type="region of interest" description="Disordered" evidence="1">
    <location>
        <begin position="100"/>
        <end position="147"/>
    </location>
</feature>
<dbReference type="EMBL" id="JARRAF010000019">
    <property type="protein sequence ID" value="MDK2125455.1"/>
    <property type="molecule type" value="Genomic_DNA"/>
</dbReference>
<evidence type="ECO:0000256" key="1">
    <source>
        <dbReference type="SAM" id="MobiDB-lite"/>
    </source>
</evidence>
<dbReference type="Proteomes" id="UP001172778">
    <property type="component" value="Unassembled WGS sequence"/>
</dbReference>
<gene>
    <name evidence="2" type="ORF">PZA18_15480</name>
</gene>
<sequence length="147" mass="15933">MTLPLPLTAAQLKSRFMTGARPDETDYAMLIDAAFSAAPALEMLTGRQFELAERLAQVEADLKQVIAALAEIRTSEQAPPGQEVIDSLQDRLTATSERLAMLEQQQGQTSSLAEPAPAVAMQRSASPRRKSPNASQTNKGNHDRSRS</sequence>
<comment type="caution">
    <text evidence="2">The sequence shown here is derived from an EMBL/GenBank/DDBJ whole genome shotgun (WGS) entry which is preliminary data.</text>
</comment>
<name>A0ABT7E217_9NEIS</name>
<reference evidence="2" key="1">
    <citation type="submission" date="2023-03" db="EMBL/GenBank/DDBJ databases">
        <title>Chitinimonas shenzhenensis gen. nov., sp. nov., a novel member of family Burkholderiaceae isolated from activated sludge collected in Shen Zhen, China.</title>
        <authorList>
            <person name="Wang X."/>
        </authorList>
    </citation>
    <scope>NUCLEOTIDE SEQUENCE</scope>
    <source>
        <strain evidence="2">DQS-5</strain>
    </source>
</reference>
<evidence type="ECO:0000313" key="2">
    <source>
        <dbReference type="EMBL" id="MDK2125455.1"/>
    </source>
</evidence>
<accession>A0ABT7E217</accession>